<dbReference type="PATRIC" id="fig|421052.3.peg.2765"/>
<dbReference type="InterPro" id="IPR020017">
    <property type="entry name" value="XapX_domain"/>
</dbReference>
<protein>
    <recommendedName>
        <fullName evidence="4">XapX domain-containing protein</fullName>
    </recommendedName>
</protein>
<sequence>MKMYLLSLVVGLFVGILYYLLDVKSPAPPLVALLGLLGMVIGEQFIPAIKILIK</sequence>
<dbReference type="eggNOG" id="COG4317">
    <property type="taxonomic scope" value="Bacteria"/>
</dbReference>
<keyword evidence="1" id="KW-0472">Membrane</keyword>
<dbReference type="Pfam" id="PF07235">
    <property type="entry name" value="DUF1427"/>
    <property type="match status" value="1"/>
</dbReference>
<accession>S3NWP3</accession>
<keyword evidence="1" id="KW-1133">Transmembrane helix</keyword>
<gene>
    <name evidence="2" type="ORF">F945_02829</name>
</gene>
<dbReference type="NCBIfam" id="TIGR03510">
    <property type="entry name" value="XapX"/>
    <property type="match status" value="1"/>
</dbReference>
<dbReference type="InterPro" id="IPR009872">
    <property type="entry name" value="DUF1427"/>
</dbReference>
<keyword evidence="3" id="KW-1185">Reference proteome</keyword>
<evidence type="ECO:0000313" key="2">
    <source>
        <dbReference type="EMBL" id="EPF71066.1"/>
    </source>
</evidence>
<reference evidence="2 3" key="1">
    <citation type="submission" date="2013-06" db="EMBL/GenBank/DDBJ databases">
        <title>The Genome Sequence of Acinetobacter rudis CIP 110305.</title>
        <authorList>
            <consortium name="The Broad Institute Genome Sequencing Platform"/>
            <consortium name="The Broad Institute Genome Sequencing Center for Infectious Disease"/>
            <person name="Cerqueira G."/>
            <person name="Feldgarden M."/>
            <person name="Courvalin P."/>
            <person name="Perichon B."/>
            <person name="Grillot-Courvalin C."/>
            <person name="Clermont D."/>
            <person name="Rocha E."/>
            <person name="Yoon E.-J."/>
            <person name="Nemec A."/>
            <person name="Young S.K."/>
            <person name="Zeng Q."/>
            <person name="Gargeya S."/>
            <person name="Fitzgerald M."/>
            <person name="Abouelleil A."/>
            <person name="Alvarado L."/>
            <person name="Berlin A.M."/>
            <person name="Chapman S.B."/>
            <person name="Dewar J."/>
            <person name="Goldberg J."/>
            <person name="Griggs A."/>
            <person name="Gujja S."/>
            <person name="Hansen M."/>
            <person name="Howarth C."/>
            <person name="Imamovic A."/>
            <person name="Larimer J."/>
            <person name="McCowan C."/>
            <person name="Murphy C."/>
            <person name="Pearson M."/>
            <person name="Priest M."/>
            <person name="Roberts A."/>
            <person name="Saif S."/>
            <person name="Shea T."/>
            <person name="Sykes S."/>
            <person name="Wortman J."/>
            <person name="Nusbaum C."/>
            <person name="Birren B."/>
        </authorList>
    </citation>
    <scope>NUCLEOTIDE SEQUENCE [LARGE SCALE GENOMIC DNA]</scope>
    <source>
        <strain evidence="2 3">CIP 110305</strain>
    </source>
</reference>
<dbReference type="STRING" id="632955.GCA_000829675_00648"/>
<feature type="transmembrane region" description="Helical" evidence="1">
    <location>
        <begin position="5"/>
        <end position="21"/>
    </location>
</feature>
<evidence type="ECO:0008006" key="4">
    <source>
        <dbReference type="Google" id="ProtNLM"/>
    </source>
</evidence>
<proteinExistence type="predicted"/>
<dbReference type="Proteomes" id="UP000014568">
    <property type="component" value="Unassembled WGS sequence"/>
</dbReference>
<name>S3NWP3_9GAMM</name>
<evidence type="ECO:0000313" key="3">
    <source>
        <dbReference type="Proteomes" id="UP000014568"/>
    </source>
</evidence>
<dbReference type="HOGENOM" id="CLU_171061_1_0_6"/>
<evidence type="ECO:0000256" key="1">
    <source>
        <dbReference type="SAM" id="Phobius"/>
    </source>
</evidence>
<comment type="caution">
    <text evidence="2">The sequence shown here is derived from an EMBL/GenBank/DDBJ whole genome shotgun (WGS) entry which is preliminary data.</text>
</comment>
<dbReference type="EMBL" id="ATGI01000034">
    <property type="protein sequence ID" value="EPF71066.1"/>
    <property type="molecule type" value="Genomic_DNA"/>
</dbReference>
<keyword evidence="1" id="KW-0812">Transmembrane</keyword>
<feature type="transmembrane region" description="Helical" evidence="1">
    <location>
        <begin position="27"/>
        <end position="53"/>
    </location>
</feature>
<organism evidence="2 3">
    <name type="scientific">Acinetobacter rudis CIP 110305</name>
    <dbReference type="NCBI Taxonomy" id="421052"/>
    <lineage>
        <taxon>Bacteria</taxon>
        <taxon>Pseudomonadati</taxon>
        <taxon>Pseudomonadota</taxon>
        <taxon>Gammaproteobacteria</taxon>
        <taxon>Moraxellales</taxon>
        <taxon>Moraxellaceae</taxon>
        <taxon>Acinetobacter</taxon>
    </lineage>
</organism>
<dbReference type="AlphaFoldDB" id="S3NWP3"/>
<dbReference type="RefSeq" id="WP_016657214.1">
    <property type="nucleotide sequence ID" value="NZ_KE340354.1"/>
</dbReference>